<gene>
    <name evidence="6" type="ORF">H8S34_11330</name>
</gene>
<evidence type="ECO:0000313" key="7">
    <source>
        <dbReference type="Proteomes" id="UP000660021"/>
    </source>
</evidence>
<comment type="caution">
    <text evidence="6">The sequence shown here is derived from an EMBL/GenBank/DDBJ whole genome shotgun (WGS) entry which is preliminary data.</text>
</comment>
<dbReference type="Proteomes" id="UP000660021">
    <property type="component" value="Unassembled WGS sequence"/>
</dbReference>
<dbReference type="SUPFAM" id="SSF51556">
    <property type="entry name" value="Metallo-dependent hydrolases"/>
    <property type="match status" value="1"/>
</dbReference>
<organism evidence="6 7">
    <name type="scientific">Pseudoflavonifractor hominis</name>
    <dbReference type="NCBI Taxonomy" id="2763059"/>
    <lineage>
        <taxon>Bacteria</taxon>
        <taxon>Bacillati</taxon>
        <taxon>Bacillota</taxon>
        <taxon>Clostridia</taxon>
        <taxon>Eubacteriales</taxon>
        <taxon>Oscillospiraceae</taxon>
        <taxon>Pseudoflavonifractor</taxon>
    </lineage>
</organism>
<dbReference type="SUPFAM" id="SSF51338">
    <property type="entry name" value="Composite domain of metallo-dependent hydrolases"/>
    <property type="match status" value="1"/>
</dbReference>
<dbReference type="InterPro" id="IPR054418">
    <property type="entry name" value="MQNX/HUTI_composite_N"/>
</dbReference>
<dbReference type="PANTHER" id="PTHR43794">
    <property type="entry name" value="AMINOHYDROLASE SSNA-RELATED"/>
    <property type="match status" value="1"/>
</dbReference>
<dbReference type="RefSeq" id="WP_101690964.1">
    <property type="nucleotide sequence ID" value="NZ_JACOPR010000007.1"/>
</dbReference>
<dbReference type="EMBL" id="JACOPR010000007">
    <property type="protein sequence ID" value="MBC5731421.1"/>
    <property type="molecule type" value="Genomic_DNA"/>
</dbReference>
<dbReference type="Pfam" id="PF22039">
    <property type="entry name" value="HUTI_composite_bact"/>
    <property type="match status" value="1"/>
</dbReference>
<dbReference type="Gene3D" id="2.30.40.10">
    <property type="entry name" value="Urease, subunit C, domain 1"/>
    <property type="match status" value="1"/>
</dbReference>
<dbReference type="InterPro" id="IPR011059">
    <property type="entry name" value="Metal-dep_hydrolase_composite"/>
</dbReference>
<keyword evidence="3" id="KW-0862">Zinc</keyword>
<evidence type="ECO:0000313" key="6">
    <source>
        <dbReference type="EMBL" id="MBC5731421.1"/>
    </source>
</evidence>
<dbReference type="InterPro" id="IPR050287">
    <property type="entry name" value="MTA/SAH_deaminase"/>
</dbReference>
<evidence type="ECO:0000259" key="4">
    <source>
        <dbReference type="Pfam" id="PF01979"/>
    </source>
</evidence>
<name>A0ABR7HV57_9FIRM</name>
<protein>
    <submittedName>
        <fullName evidence="6">Amidohydrolase</fullName>
    </submittedName>
</protein>
<keyword evidence="7" id="KW-1185">Reference proteome</keyword>
<dbReference type="Pfam" id="PF01979">
    <property type="entry name" value="Amidohydro_1"/>
    <property type="match status" value="1"/>
</dbReference>
<evidence type="ECO:0000256" key="1">
    <source>
        <dbReference type="ARBA" id="ARBA00022723"/>
    </source>
</evidence>
<keyword evidence="2" id="KW-0378">Hydrolase</keyword>
<sequence>MIDHLLKNGIIVTVNPDREVFFHGAVAIQGNRIVEVGPSDALEAKYTDAAKVTDLDGKIVFPGFVNTHNHLFQTLLKGLGDDMVLKDWLETMTFPAATNLTRNDCYLAAMLGCMEGLHSGITTMLDYMYPHPTGELSDGVIDAMKELGIRGILGRGCMNTGKQFGVHPGIMQDVDTIEKDLRRLFETYHNSEDGRIKIWVAPAAIWSNSKDLLQMLWRVTNEYKSGFTVHISETPFDRDAAQELHGLPDAEVLEDLGIVGPNVLMVHCCYLTDKDIAMAKKYDMKVSHNVCSNQYLSSGVADVPKMLRNGITVSLGVDGAASNNAQDMVELMKFTALQHKVATRDPLAMTAEKVLEMATIDGARALGMEDEIGSLEAGKKADLVIFDPLECPKAIPMHNPVSTLVYSASMKNIVGAMVDGKVVMENGVITTVKDEKEIYRKVQKCAEDLCERGHITNRREGHKWNRSFG</sequence>
<keyword evidence="1" id="KW-0479">Metal-binding</keyword>
<dbReference type="PANTHER" id="PTHR43794:SF11">
    <property type="entry name" value="AMIDOHYDROLASE-RELATED DOMAIN-CONTAINING PROTEIN"/>
    <property type="match status" value="1"/>
</dbReference>
<accession>A0ABR7HV57</accession>
<evidence type="ECO:0000259" key="5">
    <source>
        <dbReference type="Pfam" id="PF22039"/>
    </source>
</evidence>
<proteinExistence type="predicted"/>
<feature type="domain" description="Amidohydrolase-related" evidence="4">
    <location>
        <begin position="59"/>
        <end position="423"/>
    </location>
</feature>
<dbReference type="InterPro" id="IPR006680">
    <property type="entry name" value="Amidohydro-rel"/>
</dbReference>
<dbReference type="Gene3D" id="3.20.20.140">
    <property type="entry name" value="Metal-dependent hydrolases"/>
    <property type="match status" value="1"/>
</dbReference>
<evidence type="ECO:0000256" key="3">
    <source>
        <dbReference type="ARBA" id="ARBA00022833"/>
    </source>
</evidence>
<dbReference type="CDD" id="cd01298">
    <property type="entry name" value="ATZ_TRZ_like"/>
    <property type="match status" value="1"/>
</dbReference>
<reference evidence="6 7" key="1">
    <citation type="submission" date="2020-08" db="EMBL/GenBank/DDBJ databases">
        <title>Genome public.</title>
        <authorList>
            <person name="Liu C."/>
            <person name="Sun Q."/>
        </authorList>
    </citation>
    <scope>NUCLEOTIDE SEQUENCE [LARGE SCALE GENOMIC DNA]</scope>
    <source>
        <strain evidence="6 7">New-38</strain>
    </source>
</reference>
<evidence type="ECO:0000256" key="2">
    <source>
        <dbReference type="ARBA" id="ARBA00022801"/>
    </source>
</evidence>
<feature type="domain" description="Aminodeoxyfutalosine deaminase/Imidazolonepropionase-like composite" evidence="5">
    <location>
        <begin position="24"/>
        <end position="49"/>
    </location>
</feature>
<dbReference type="InterPro" id="IPR032466">
    <property type="entry name" value="Metal_Hydrolase"/>
</dbReference>